<dbReference type="Gene3D" id="3.80.10.10">
    <property type="entry name" value="Ribonuclease Inhibitor"/>
    <property type="match status" value="1"/>
</dbReference>
<dbReference type="SUPFAM" id="SSF52047">
    <property type="entry name" value="RNI-like"/>
    <property type="match status" value="1"/>
</dbReference>
<sequence>MSVDLPPLPQELIDNIIDHLHNDNISLLNCALVCRAWLSTSRLHLFAKIHLHVPLPFIDTPLASRKFSRLLRLLHKHTELIPHIHELQVHFECGGPNPESGIFAAGADDTLLPSLLTAFTHVRHFELSSNLSASWDSLPPRVLHAIDTVVRQPSITYVRLSSWVFDSWKTIASLFRHSQNLRGLALRSTELGTVNEEQEQELRSGSSGPRLEFLTLDYVDCPDLGSWLSNEHPIMMDLTNIREFRLAHSDDNCVDRLLRTFGDSLERFHLKPGRIGRKLINLSSAGLLSLTMSIISVQPMTLERCARLRSLRLTLDEHPASLVWVTNVLTSIPVPGILEHVAIEVYIDPKKLMGWRAIDNILTRSGAFDSLKEVAIGVFAHPANAEFLKVQEGLAGLKERGLLRVYQLATKSQKLCSELTPMISSFEEC</sequence>
<accession>A0A284R3S4</accession>
<dbReference type="OrthoDB" id="3070253at2759"/>
<dbReference type="AlphaFoldDB" id="A0A284R3S4"/>
<evidence type="ECO:0000313" key="2">
    <source>
        <dbReference type="Proteomes" id="UP000219338"/>
    </source>
</evidence>
<evidence type="ECO:0008006" key="3">
    <source>
        <dbReference type="Google" id="ProtNLM"/>
    </source>
</evidence>
<reference evidence="2" key="1">
    <citation type="journal article" date="2017" name="Nat. Ecol. Evol.">
        <title>Genome expansion and lineage-specific genetic innovations in the forest pathogenic fungi Armillaria.</title>
        <authorList>
            <person name="Sipos G."/>
            <person name="Prasanna A.N."/>
            <person name="Walter M.C."/>
            <person name="O'Connor E."/>
            <person name="Balint B."/>
            <person name="Krizsan K."/>
            <person name="Kiss B."/>
            <person name="Hess J."/>
            <person name="Varga T."/>
            <person name="Slot J."/>
            <person name="Riley R."/>
            <person name="Boka B."/>
            <person name="Rigling D."/>
            <person name="Barry K."/>
            <person name="Lee J."/>
            <person name="Mihaltcheva S."/>
            <person name="LaButti K."/>
            <person name="Lipzen A."/>
            <person name="Waldron R."/>
            <person name="Moloney N.M."/>
            <person name="Sperisen C."/>
            <person name="Kredics L."/>
            <person name="Vagvoelgyi C."/>
            <person name="Patrignani A."/>
            <person name="Fitzpatrick D."/>
            <person name="Nagy I."/>
            <person name="Doyle S."/>
            <person name="Anderson J.B."/>
            <person name="Grigoriev I.V."/>
            <person name="Gueldener U."/>
            <person name="Muensterkoetter M."/>
            <person name="Nagy L.G."/>
        </authorList>
    </citation>
    <scope>NUCLEOTIDE SEQUENCE [LARGE SCALE GENOMIC DNA]</scope>
    <source>
        <strain evidence="2">C18/9</strain>
    </source>
</reference>
<dbReference type="CDD" id="cd09917">
    <property type="entry name" value="F-box_SF"/>
    <property type="match status" value="1"/>
</dbReference>
<dbReference type="Proteomes" id="UP000219338">
    <property type="component" value="Unassembled WGS sequence"/>
</dbReference>
<proteinExistence type="predicted"/>
<organism evidence="1 2">
    <name type="scientific">Armillaria ostoyae</name>
    <name type="common">Armillaria root rot fungus</name>
    <dbReference type="NCBI Taxonomy" id="47428"/>
    <lineage>
        <taxon>Eukaryota</taxon>
        <taxon>Fungi</taxon>
        <taxon>Dikarya</taxon>
        <taxon>Basidiomycota</taxon>
        <taxon>Agaricomycotina</taxon>
        <taxon>Agaricomycetes</taxon>
        <taxon>Agaricomycetidae</taxon>
        <taxon>Agaricales</taxon>
        <taxon>Marasmiineae</taxon>
        <taxon>Physalacriaceae</taxon>
        <taxon>Armillaria</taxon>
    </lineage>
</organism>
<dbReference type="OMA" id="NIVWRRT"/>
<gene>
    <name evidence="1" type="ORF">ARMOST_06717</name>
</gene>
<dbReference type="SUPFAM" id="SSF81383">
    <property type="entry name" value="F-box domain"/>
    <property type="match status" value="1"/>
</dbReference>
<dbReference type="InterPro" id="IPR036047">
    <property type="entry name" value="F-box-like_dom_sf"/>
</dbReference>
<protein>
    <recommendedName>
        <fullName evidence="3">F-box domain-containing protein</fullName>
    </recommendedName>
</protein>
<dbReference type="EMBL" id="FUEG01000004">
    <property type="protein sequence ID" value="SJL03363.1"/>
    <property type="molecule type" value="Genomic_DNA"/>
</dbReference>
<evidence type="ECO:0000313" key="1">
    <source>
        <dbReference type="EMBL" id="SJL03363.1"/>
    </source>
</evidence>
<keyword evidence="2" id="KW-1185">Reference proteome</keyword>
<name>A0A284R3S4_ARMOS</name>
<dbReference type="InterPro" id="IPR032675">
    <property type="entry name" value="LRR_dom_sf"/>
</dbReference>